<protein>
    <submittedName>
        <fullName evidence="1">Uncharacterized protein</fullName>
    </submittedName>
</protein>
<reference evidence="1" key="1">
    <citation type="submission" date="2020-05" db="EMBL/GenBank/DDBJ databases">
        <authorList>
            <person name="Chiriac C."/>
            <person name="Salcher M."/>
            <person name="Ghai R."/>
            <person name="Kavagutti S V."/>
        </authorList>
    </citation>
    <scope>NUCLEOTIDE SEQUENCE</scope>
</reference>
<gene>
    <name evidence="1" type="ORF">UFOVP23_20</name>
</gene>
<proteinExistence type="predicted"/>
<organism evidence="1">
    <name type="scientific">uncultured Caudovirales phage</name>
    <dbReference type="NCBI Taxonomy" id="2100421"/>
    <lineage>
        <taxon>Viruses</taxon>
        <taxon>Duplodnaviria</taxon>
        <taxon>Heunggongvirae</taxon>
        <taxon>Uroviricota</taxon>
        <taxon>Caudoviricetes</taxon>
        <taxon>Peduoviridae</taxon>
        <taxon>Maltschvirus</taxon>
        <taxon>Maltschvirus maltsch</taxon>
    </lineage>
</organism>
<evidence type="ECO:0000313" key="1">
    <source>
        <dbReference type="EMBL" id="CAB4240806.1"/>
    </source>
</evidence>
<name>A0A6J5TBD3_9CAUD</name>
<dbReference type="EMBL" id="LR797815">
    <property type="protein sequence ID" value="CAB4240806.1"/>
    <property type="molecule type" value="Genomic_DNA"/>
</dbReference>
<accession>A0A6J5TBD3</accession>
<sequence>MKPKNSQYDNSLAAQIAKDKAAELATATLNVRNINYPMYDTKLTAIENYDRLAAYSTKHSELMMKYLKEPSGPRPLVEPNPLHFAKPYKDWMDD</sequence>